<keyword evidence="2" id="KW-1185">Reference proteome</keyword>
<comment type="caution">
    <text evidence="1">The sequence shown here is derived from an EMBL/GenBank/DDBJ whole genome shotgun (WGS) entry which is preliminary data.</text>
</comment>
<gene>
    <name evidence="1" type="ORF">GCM10010439_45420</name>
</gene>
<sequence>MPHLPPNPHSPYATADPAYRHLIPGLFGVPPVPGTLCRTACGSMAVAPSDLARDVAAALEELSLGRSAELPEGLCPACVTVATTGSRPARAELSRCGGCGGNTGHGDLCARCRQERHDEWRSAGP</sequence>
<dbReference type="Proteomes" id="UP001501842">
    <property type="component" value="Unassembled WGS sequence"/>
</dbReference>
<organism evidence="1 2">
    <name type="scientific">Actinocorallia aurantiaca</name>
    <dbReference type="NCBI Taxonomy" id="46204"/>
    <lineage>
        <taxon>Bacteria</taxon>
        <taxon>Bacillati</taxon>
        <taxon>Actinomycetota</taxon>
        <taxon>Actinomycetes</taxon>
        <taxon>Streptosporangiales</taxon>
        <taxon>Thermomonosporaceae</taxon>
        <taxon>Actinocorallia</taxon>
    </lineage>
</organism>
<evidence type="ECO:0000313" key="2">
    <source>
        <dbReference type="Proteomes" id="UP001501842"/>
    </source>
</evidence>
<proteinExistence type="predicted"/>
<dbReference type="RefSeq" id="WP_344452649.1">
    <property type="nucleotide sequence ID" value="NZ_BAAATZ010000019.1"/>
</dbReference>
<reference evidence="1 2" key="1">
    <citation type="journal article" date="2019" name="Int. J. Syst. Evol. Microbiol.">
        <title>The Global Catalogue of Microorganisms (GCM) 10K type strain sequencing project: providing services to taxonomists for standard genome sequencing and annotation.</title>
        <authorList>
            <consortium name="The Broad Institute Genomics Platform"/>
            <consortium name="The Broad Institute Genome Sequencing Center for Infectious Disease"/>
            <person name="Wu L."/>
            <person name="Ma J."/>
        </authorList>
    </citation>
    <scope>NUCLEOTIDE SEQUENCE [LARGE SCALE GENOMIC DNA]</scope>
    <source>
        <strain evidence="1 2">JCM 8201</strain>
    </source>
</reference>
<protein>
    <submittedName>
        <fullName evidence="1">Uncharacterized protein</fullName>
    </submittedName>
</protein>
<name>A0ABN3UE89_9ACTN</name>
<evidence type="ECO:0000313" key="1">
    <source>
        <dbReference type="EMBL" id="GAA2731011.1"/>
    </source>
</evidence>
<accession>A0ABN3UE89</accession>
<dbReference type="EMBL" id="BAAATZ010000019">
    <property type="protein sequence ID" value="GAA2731011.1"/>
    <property type="molecule type" value="Genomic_DNA"/>
</dbReference>